<feature type="region of interest" description="Disordered" evidence="1">
    <location>
        <begin position="255"/>
        <end position="274"/>
    </location>
</feature>
<dbReference type="OrthoDB" id="3439209at2759"/>
<evidence type="ECO:0008006" key="4">
    <source>
        <dbReference type="Google" id="ProtNLM"/>
    </source>
</evidence>
<feature type="region of interest" description="Disordered" evidence="1">
    <location>
        <begin position="1"/>
        <end position="21"/>
    </location>
</feature>
<evidence type="ECO:0000313" key="3">
    <source>
        <dbReference type="Proteomes" id="UP001056012"/>
    </source>
</evidence>
<feature type="region of interest" description="Disordered" evidence="1">
    <location>
        <begin position="186"/>
        <end position="215"/>
    </location>
</feature>
<accession>A0A9Q8ZHV6</accession>
<dbReference type="AlphaFoldDB" id="A0A9Q8ZHV6"/>
<sequence length="439" mass="48474">MQSHTSNSDVERYPRRQPQNNLAWAEEALVSIARVDSALNDPHTIPHNMASYGPQPSGATPVDQTFQTSELTAWLLQDLTPGEWQPPIQQPKSSIGSQYGPIHQSEFSIMGRYGPEYGQSNAFPFHDFANQSAAVDSFSYVPNSDAWPTLKSNSTPPTTSAVLPSVTATGNSSPESSVFDQYYTPGSMETPTGTSPCTTLDKTPSPPSETILPSTDKDRYLAAVGLAALPLINDKKTSLSGAQDHTTENFQWYGVEPTQRPSDGDNQNGGPTSYTQTKIVVQPVTRVPPTKEERDYNDRVLVEGKQRGETYKEIRAKFIGECPAESTLRGRYRVLTKAINDRVRKPVWTKTDVILLRRHVSEEFERINAQFQHAESLSISQKLAKISWKRVADCIKANGGTYQFGVTTCKKKWIELNALSSAPKAAVNAKSATRSQRYA</sequence>
<dbReference type="Proteomes" id="UP001056012">
    <property type="component" value="Chromosome 8"/>
</dbReference>
<proteinExistence type="predicted"/>
<dbReference type="VEuPathDB" id="FungiDB:yc1106_09759"/>
<evidence type="ECO:0000256" key="1">
    <source>
        <dbReference type="SAM" id="MobiDB-lite"/>
    </source>
</evidence>
<organism evidence="2 3">
    <name type="scientific">Curvularia clavata</name>
    <dbReference type="NCBI Taxonomy" id="95742"/>
    <lineage>
        <taxon>Eukaryota</taxon>
        <taxon>Fungi</taxon>
        <taxon>Dikarya</taxon>
        <taxon>Ascomycota</taxon>
        <taxon>Pezizomycotina</taxon>
        <taxon>Dothideomycetes</taxon>
        <taxon>Pleosporomycetidae</taxon>
        <taxon>Pleosporales</taxon>
        <taxon>Pleosporineae</taxon>
        <taxon>Pleosporaceae</taxon>
        <taxon>Curvularia</taxon>
    </lineage>
</organism>
<evidence type="ECO:0000313" key="2">
    <source>
        <dbReference type="EMBL" id="USP82485.1"/>
    </source>
</evidence>
<feature type="compositionally biased region" description="Polar residues" evidence="1">
    <location>
        <begin position="187"/>
        <end position="202"/>
    </location>
</feature>
<gene>
    <name evidence="2" type="ORF">yc1106_09759</name>
</gene>
<protein>
    <recommendedName>
        <fullName evidence="4">Myb-like domain-containing protein</fullName>
    </recommendedName>
</protein>
<name>A0A9Q8ZHV6_CURCL</name>
<dbReference type="EMBL" id="CP089281">
    <property type="protein sequence ID" value="USP82485.1"/>
    <property type="molecule type" value="Genomic_DNA"/>
</dbReference>
<keyword evidence="3" id="KW-1185">Reference proteome</keyword>
<reference evidence="2" key="1">
    <citation type="submission" date="2021-12" db="EMBL/GenBank/DDBJ databases">
        <title>Curvularia clavata genome.</title>
        <authorList>
            <person name="Cao Y."/>
        </authorList>
    </citation>
    <scope>NUCLEOTIDE SEQUENCE</scope>
    <source>
        <strain evidence="2">Yc1106</strain>
    </source>
</reference>
<feature type="compositionally biased region" description="Polar residues" evidence="1">
    <location>
        <begin position="259"/>
        <end position="274"/>
    </location>
</feature>